<name>A0ABD0K5G3_9CAEN</name>
<dbReference type="AlphaFoldDB" id="A0ABD0K5G3"/>
<organism evidence="1 2">
    <name type="scientific">Batillaria attramentaria</name>
    <dbReference type="NCBI Taxonomy" id="370345"/>
    <lineage>
        <taxon>Eukaryota</taxon>
        <taxon>Metazoa</taxon>
        <taxon>Spiralia</taxon>
        <taxon>Lophotrochozoa</taxon>
        <taxon>Mollusca</taxon>
        <taxon>Gastropoda</taxon>
        <taxon>Caenogastropoda</taxon>
        <taxon>Sorbeoconcha</taxon>
        <taxon>Cerithioidea</taxon>
        <taxon>Batillariidae</taxon>
        <taxon>Batillaria</taxon>
    </lineage>
</organism>
<evidence type="ECO:0000313" key="2">
    <source>
        <dbReference type="Proteomes" id="UP001519460"/>
    </source>
</evidence>
<protein>
    <submittedName>
        <fullName evidence="1">Uncharacterized protein</fullName>
    </submittedName>
</protein>
<accession>A0ABD0K5G3</accession>
<evidence type="ECO:0000313" key="1">
    <source>
        <dbReference type="EMBL" id="KAK7482213.1"/>
    </source>
</evidence>
<keyword evidence="2" id="KW-1185">Reference proteome</keyword>
<feature type="non-terminal residue" evidence="1">
    <location>
        <position position="72"/>
    </location>
</feature>
<dbReference type="Proteomes" id="UP001519460">
    <property type="component" value="Unassembled WGS sequence"/>
</dbReference>
<sequence>SIWPASAPFQLASILGSLERGQITSKDLLHRNRDGKNGFNFRSMRPQVSPKCLRKQFGRHEETKPTPACVSG</sequence>
<comment type="caution">
    <text evidence="1">The sequence shown here is derived from an EMBL/GenBank/DDBJ whole genome shotgun (WGS) entry which is preliminary data.</text>
</comment>
<dbReference type="EMBL" id="JACVVK020000249">
    <property type="protein sequence ID" value="KAK7482213.1"/>
    <property type="molecule type" value="Genomic_DNA"/>
</dbReference>
<proteinExistence type="predicted"/>
<gene>
    <name evidence="1" type="ORF">BaRGS_00026562</name>
</gene>
<reference evidence="1 2" key="1">
    <citation type="journal article" date="2023" name="Sci. Data">
        <title>Genome assembly of the Korean intertidal mud-creeper Batillaria attramentaria.</title>
        <authorList>
            <person name="Patra A.K."/>
            <person name="Ho P.T."/>
            <person name="Jun S."/>
            <person name="Lee S.J."/>
            <person name="Kim Y."/>
            <person name="Won Y.J."/>
        </authorList>
    </citation>
    <scope>NUCLEOTIDE SEQUENCE [LARGE SCALE GENOMIC DNA]</scope>
    <source>
        <strain evidence="1">Wonlab-2016</strain>
    </source>
</reference>
<feature type="non-terminal residue" evidence="1">
    <location>
        <position position="1"/>
    </location>
</feature>